<organism evidence="2 3">
    <name type="scientific">Sulfitobacter delicatus</name>
    <dbReference type="NCBI Taxonomy" id="218672"/>
    <lineage>
        <taxon>Bacteria</taxon>
        <taxon>Pseudomonadati</taxon>
        <taxon>Pseudomonadota</taxon>
        <taxon>Alphaproteobacteria</taxon>
        <taxon>Rhodobacterales</taxon>
        <taxon>Roseobacteraceae</taxon>
        <taxon>Sulfitobacter</taxon>
    </lineage>
</organism>
<reference evidence="3" key="1">
    <citation type="submission" date="2016-10" db="EMBL/GenBank/DDBJ databases">
        <authorList>
            <person name="Varghese N."/>
            <person name="Submissions S."/>
        </authorList>
    </citation>
    <scope>NUCLEOTIDE SEQUENCE [LARGE SCALE GENOMIC DNA]</scope>
    <source>
        <strain evidence="3">DSM 16477</strain>
    </source>
</reference>
<dbReference type="Pfam" id="PF01507">
    <property type="entry name" value="PAPS_reduct"/>
    <property type="match status" value="1"/>
</dbReference>
<name>A0A1G7RFT7_9RHOB</name>
<evidence type="ECO:0000259" key="1">
    <source>
        <dbReference type="Pfam" id="PF01507"/>
    </source>
</evidence>
<dbReference type="Gene3D" id="3.40.50.620">
    <property type="entry name" value="HUPs"/>
    <property type="match status" value="1"/>
</dbReference>
<dbReference type="OrthoDB" id="9774475at2"/>
<dbReference type="EMBL" id="FNBP01000004">
    <property type="protein sequence ID" value="SDG08999.1"/>
    <property type="molecule type" value="Genomic_DNA"/>
</dbReference>
<sequence length="390" mass="44039">MGQTMGLDSADAVLVDADSISAFEKIQADLLDEYRQDHTYPWIIGYSGGKDSTLVTHLAFEMLMRLPPSERRRPVHIVANDTLVESPLVVQHIIDSTNEIQNAAEAFGLPVITKITRPSPEQSFWVNLIGRGYPSPNRSFRWCTDRMKILPTSRYIKSLADTAGQVILLLGVRRSESATRAASVGRYDNGERLNKHNDLQGCMVFRPIVELDTDDVWEFLALNEPPWGGSHLKLIRLYREASGGECPVVTSKDDAPSCGSTSSRFGCWTCTVVEKDRSLEGFVEYGYTEFGPLLDFRDWLVSIRNDKERRQARRRDGRITITDGGTFVPGPFTLQTRSEVLERLRDLEKETGQVLITQEEIDLIHEIWSAEIGTYANARPMSVREIKKDK</sequence>
<keyword evidence="3" id="KW-1185">Reference proteome</keyword>
<dbReference type="NCBIfam" id="TIGR03183">
    <property type="entry name" value="DNA_S_dndC"/>
    <property type="match status" value="1"/>
</dbReference>
<accession>A0A1G7RFT7</accession>
<evidence type="ECO:0000313" key="3">
    <source>
        <dbReference type="Proteomes" id="UP000199399"/>
    </source>
</evidence>
<feature type="domain" description="Phosphoadenosine phosphosulphate reductase" evidence="1">
    <location>
        <begin position="44"/>
        <end position="271"/>
    </location>
</feature>
<gene>
    <name evidence="2" type="ORF">SAMN04489759_104355</name>
</gene>
<protein>
    <submittedName>
        <fullName evidence="2">DNA sulfur modification protein DndC</fullName>
    </submittedName>
</protein>
<dbReference type="GO" id="GO:0003824">
    <property type="term" value="F:catalytic activity"/>
    <property type="evidence" value="ECO:0007669"/>
    <property type="project" value="InterPro"/>
</dbReference>
<dbReference type="InterPro" id="IPR014729">
    <property type="entry name" value="Rossmann-like_a/b/a_fold"/>
</dbReference>
<proteinExistence type="predicted"/>
<dbReference type="Proteomes" id="UP000199399">
    <property type="component" value="Unassembled WGS sequence"/>
</dbReference>
<dbReference type="AlphaFoldDB" id="A0A1G7RFT7"/>
<dbReference type="SUPFAM" id="SSF52402">
    <property type="entry name" value="Adenine nucleotide alpha hydrolases-like"/>
    <property type="match status" value="1"/>
</dbReference>
<evidence type="ECO:0000313" key="2">
    <source>
        <dbReference type="EMBL" id="SDG08999.1"/>
    </source>
</evidence>
<dbReference type="PANTHER" id="PTHR43196">
    <property type="entry name" value="SULFATE ADENYLYLTRANSFERASE SUBUNIT 2"/>
    <property type="match status" value="1"/>
</dbReference>
<dbReference type="STRING" id="218672.SAMN04489759_104355"/>
<dbReference type="InterPro" id="IPR050128">
    <property type="entry name" value="Sulfate_adenylyltrnsfr_sub2"/>
</dbReference>
<dbReference type="PANTHER" id="PTHR43196:SF2">
    <property type="entry name" value="PHOSPHOADENOSINE PHOSPHOSULFATE REDUCTASE"/>
    <property type="match status" value="1"/>
</dbReference>
<dbReference type="InterPro" id="IPR002500">
    <property type="entry name" value="PAPS_reduct_dom"/>
</dbReference>
<dbReference type="InterPro" id="IPR017598">
    <property type="entry name" value="SulphurTrfase_DndC"/>
</dbReference>